<dbReference type="PANTHER" id="PTHR24043:SF8">
    <property type="entry name" value="EGF-LIKE DOMAIN-CONTAINING PROTEIN"/>
    <property type="match status" value="1"/>
</dbReference>
<organism evidence="5 6">
    <name type="scientific">Mytilus coruscus</name>
    <name type="common">Sea mussel</name>
    <dbReference type="NCBI Taxonomy" id="42192"/>
    <lineage>
        <taxon>Eukaryota</taxon>
        <taxon>Metazoa</taxon>
        <taxon>Spiralia</taxon>
        <taxon>Lophotrochozoa</taxon>
        <taxon>Mollusca</taxon>
        <taxon>Bivalvia</taxon>
        <taxon>Autobranchia</taxon>
        <taxon>Pteriomorphia</taxon>
        <taxon>Mytilida</taxon>
        <taxon>Mytiloidea</taxon>
        <taxon>Mytilidae</taxon>
        <taxon>Mytilinae</taxon>
        <taxon>Mytilus</taxon>
    </lineage>
</organism>
<accession>A0A6J8D3W2</accession>
<dbReference type="InterPro" id="IPR042635">
    <property type="entry name" value="MEGF10/SREC1/2-like"/>
</dbReference>
<keyword evidence="6" id="KW-1185">Reference proteome</keyword>
<sequence>MWIRSVISFVQLGIVISLNGPNICFDRPLIGSSSIFPQNNRHEYCCEDFHEVSGRCEGCPAGQYGLKCQLSCPDGHYGFRCKHRCNCLNDGMCHKVDGCVCRDGFSGEACEKACIPGKFGNRCQQKCNCSAGFTCESVTGKCVCPQRPTQGLCNYDSTIKLHVQGITTTTYIKDATSEAFHQGISYTYGGGVAENRSNYISGRKKVAREPFVIYNIVVICTLVIIWLLMIINKVKEARSTKRDQNIQRNKNNENNV</sequence>
<proteinExistence type="predicted"/>
<keyword evidence="2" id="KW-1133">Transmembrane helix</keyword>
<protein>
    <recommendedName>
        <fullName evidence="4">EGF-like domain-containing protein</fullName>
    </recommendedName>
</protein>
<feature type="signal peptide" evidence="3">
    <location>
        <begin position="1"/>
        <end position="17"/>
    </location>
</feature>
<keyword evidence="2" id="KW-0812">Transmembrane</keyword>
<name>A0A6J8D3W2_MYTCO</name>
<dbReference type="PROSITE" id="PS00022">
    <property type="entry name" value="EGF_1"/>
    <property type="match status" value="1"/>
</dbReference>
<keyword evidence="1" id="KW-0245">EGF-like domain</keyword>
<reference evidence="5 6" key="1">
    <citation type="submission" date="2020-06" db="EMBL/GenBank/DDBJ databases">
        <authorList>
            <person name="Li R."/>
            <person name="Bekaert M."/>
        </authorList>
    </citation>
    <scope>NUCLEOTIDE SEQUENCE [LARGE SCALE GENOMIC DNA]</scope>
    <source>
        <strain evidence="6">wild</strain>
    </source>
</reference>
<evidence type="ECO:0000313" key="6">
    <source>
        <dbReference type="Proteomes" id="UP000507470"/>
    </source>
</evidence>
<feature type="transmembrane region" description="Helical" evidence="2">
    <location>
        <begin position="211"/>
        <end position="231"/>
    </location>
</feature>
<dbReference type="Gene3D" id="2.170.300.10">
    <property type="entry name" value="Tie2 ligand-binding domain superfamily"/>
    <property type="match status" value="1"/>
</dbReference>
<keyword evidence="3" id="KW-0732">Signal</keyword>
<feature type="domain" description="EGF-like" evidence="4">
    <location>
        <begin position="99"/>
        <end position="110"/>
    </location>
</feature>
<dbReference type="EMBL" id="CACVKT020006640">
    <property type="protein sequence ID" value="CAC5402805.1"/>
    <property type="molecule type" value="Genomic_DNA"/>
</dbReference>
<evidence type="ECO:0000256" key="2">
    <source>
        <dbReference type="SAM" id="Phobius"/>
    </source>
</evidence>
<dbReference type="GO" id="GO:0005044">
    <property type="term" value="F:scavenger receptor activity"/>
    <property type="evidence" value="ECO:0007669"/>
    <property type="project" value="InterPro"/>
</dbReference>
<keyword evidence="2" id="KW-0472">Membrane</keyword>
<evidence type="ECO:0000256" key="3">
    <source>
        <dbReference type="SAM" id="SignalP"/>
    </source>
</evidence>
<dbReference type="InterPro" id="IPR000742">
    <property type="entry name" value="EGF"/>
</dbReference>
<dbReference type="OrthoDB" id="6060805at2759"/>
<dbReference type="AlphaFoldDB" id="A0A6J8D3W2"/>
<evidence type="ECO:0000313" key="5">
    <source>
        <dbReference type="EMBL" id="CAC5402805.1"/>
    </source>
</evidence>
<gene>
    <name evidence="5" type="ORF">MCOR_36747</name>
</gene>
<dbReference type="Proteomes" id="UP000507470">
    <property type="component" value="Unassembled WGS sequence"/>
</dbReference>
<feature type="chain" id="PRO_5026752472" description="EGF-like domain-containing protein" evidence="3">
    <location>
        <begin position="18"/>
        <end position="256"/>
    </location>
</feature>
<evidence type="ECO:0000256" key="1">
    <source>
        <dbReference type="ARBA" id="ARBA00022536"/>
    </source>
</evidence>
<evidence type="ECO:0000259" key="4">
    <source>
        <dbReference type="PROSITE" id="PS00022"/>
    </source>
</evidence>
<dbReference type="PANTHER" id="PTHR24043">
    <property type="entry name" value="SCAVENGER RECEPTOR CLASS F"/>
    <property type="match status" value="1"/>
</dbReference>